<dbReference type="Gene3D" id="3.30.420.10">
    <property type="entry name" value="Ribonuclease H-like superfamily/Ribonuclease H"/>
    <property type="match status" value="1"/>
</dbReference>
<evidence type="ECO:0000313" key="3">
    <source>
        <dbReference type="EMBL" id="CAI2170261.1"/>
    </source>
</evidence>
<evidence type="ECO:0000256" key="1">
    <source>
        <dbReference type="SAM" id="MobiDB-lite"/>
    </source>
</evidence>
<dbReference type="Proteomes" id="UP001153678">
    <property type="component" value="Unassembled WGS sequence"/>
</dbReference>
<feature type="transmembrane region" description="Helical" evidence="2">
    <location>
        <begin position="25"/>
        <end position="45"/>
    </location>
</feature>
<dbReference type="GO" id="GO:0003676">
    <property type="term" value="F:nucleic acid binding"/>
    <property type="evidence" value="ECO:0007669"/>
    <property type="project" value="InterPro"/>
</dbReference>
<dbReference type="AlphaFoldDB" id="A0A9W4WX75"/>
<keyword evidence="2" id="KW-0812">Transmembrane</keyword>
<protein>
    <submittedName>
        <fullName evidence="3">1200_t:CDS:1</fullName>
    </submittedName>
</protein>
<reference evidence="3" key="1">
    <citation type="submission" date="2022-08" db="EMBL/GenBank/DDBJ databases">
        <authorList>
            <person name="Kallberg Y."/>
            <person name="Tangrot J."/>
            <person name="Rosling A."/>
        </authorList>
    </citation>
    <scope>NUCLEOTIDE SEQUENCE</scope>
    <source>
        <strain evidence="3">Wild A</strain>
    </source>
</reference>
<proteinExistence type="predicted"/>
<organism evidence="3 4">
    <name type="scientific">Funneliformis geosporum</name>
    <dbReference type="NCBI Taxonomy" id="1117311"/>
    <lineage>
        <taxon>Eukaryota</taxon>
        <taxon>Fungi</taxon>
        <taxon>Fungi incertae sedis</taxon>
        <taxon>Mucoromycota</taxon>
        <taxon>Glomeromycotina</taxon>
        <taxon>Glomeromycetes</taxon>
        <taxon>Glomerales</taxon>
        <taxon>Glomeraceae</taxon>
        <taxon>Funneliformis</taxon>
    </lineage>
</organism>
<dbReference type="EMBL" id="CAMKVN010000678">
    <property type="protein sequence ID" value="CAI2170261.1"/>
    <property type="molecule type" value="Genomic_DNA"/>
</dbReference>
<gene>
    <name evidence="3" type="ORF">FWILDA_LOCUS4492</name>
</gene>
<evidence type="ECO:0000313" key="4">
    <source>
        <dbReference type="Proteomes" id="UP001153678"/>
    </source>
</evidence>
<accession>A0A9W4WX75</accession>
<feature type="region of interest" description="Disordered" evidence="1">
    <location>
        <begin position="83"/>
        <end position="104"/>
    </location>
</feature>
<keyword evidence="4" id="KW-1185">Reference proteome</keyword>
<keyword evidence="2" id="KW-0472">Membrane</keyword>
<name>A0A9W4WX75_9GLOM</name>
<dbReference type="OrthoDB" id="2446457at2759"/>
<keyword evidence="2" id="KW-1133">Transmembrane helix</keyword>
<sequence>MSLNEAECYDAIDDLVDKHIKSGSFLYSMVLILTVFTEYSGILYGDLNIGSYLGKAFTFRLFTCTSKSKTAIYFYINGKNKSKGEDSGNNQNGESSENDQNEGSSEIFTQIDTRILADAQRRILRTDMLKEYGMESLIKFLQEDFKLKHIEEYRMTLGQALELEDYIKELNDQKVRVNLGDILVKKYTNGSKISSNFKIPPLTVYDTINRYKKTDSSHPIKRSERPNVLSNHGKHLLQRIVYKDRFSSLSEARNYPNLIFQQDGASCHTSSYTTWWMESHGILVLNWVMQSPDLNPIEYL</sequence>
<dbReference type="InterPro" id="IPR036397">
    <property type="entry name" value="RNaseH_sf"/>
</dbReference>
<evidence type="ECO:0000256" key="2">
    <source>
        <dbReference type="SAM" id="Phobius"/>
    </source>
</evidence>
<comment type="caution">
    <text evidence="3">The sequence shown here is derived from an EMBL/GenBank/DDBJ whole genome shotgun (WGS) entry which is preliminary data.</text>
</comment>